<name>A0A9C6WU18_ARADU</name>
<dbReference type="AlphaFoldDB" id="A0A9C6WU18"/>
<evidence type="ECO:0000313" key="2">
    <source>
        <dbReference type="RefSeq" id="XP_052117830.1"/>
    </source>
</evidence>
<sequence length="107" mass="12782">MTAFKTLIGMSPYQLVYGKACHLLVELEHKAYWATRFLNLDVKVAGEKRLLQLNELDEFRYTTYENVKFYKERAKKRHDRKIGPRVFESGQKVLLFNSRLKLFPRKL</sequence>
<evidence type="ECO:0000313" key="1">
    <source>
        <dbReference type="Proteomes" id="UP000515211"/>
    </source>
</evidence>
<proteinExistence type="predicted"/>
<organism evidence="1 2">
    <name type="scientific">Arachis duranensis</name>
    <name type="common">Wild peanut</name>
    <dbReference type="NCBI Taxonomy" id="130453"/>
    <lineage>
        <taxon>Eukaryota</taxon>
        <taxon>Viridiplantae</taxon>
        <taxon>Streptophyta</taxon>
        <taxon>Embryophyta</taxon>
        <taxon>Tracheophyta</taxon>
        <taxon>Spermatophyta</taxon>
        <taxon>Magnoliopsida</taxon>
        <taxon>eudicotyledons</taxon>
        <taxon>Gunneridae</taxon>
        <taxon>Pentapetalae</taxon>
        <taxon>rosids</taxon>
        <taxon>fabids</taxon>
        <taxon>Fabales</taxon>
        <taxon>Fabaceae</taxon>
        <taxon>Papilionoideae</taxon>
        <taxon>50 kb inversion clade</taxon>
        <taxon>dalbergioids sensu lato</taxon>
        <taxon>Dalbergieae</taxon>
        <taxon>Pterocarpus clade</taxon>
        <taxon>Arachis</taxon>
    </lineage>
</organism>
<reference evidence="2" key="2">
    <citation type="submission" date="2025-08" db="UniProtKB">
        <authorList>
            <consortium name="RefSeq"/>
        </authorList>
    </citation>
    <scope>IDENTIFICATION</scope>
    <source>
        <tissue evidence="2">Whole plant</tissue>
    </source>
</reference>
<dbReference type="PANTHER" id="PTHR47266">
    <property type="entry name" value="ENDONUCLEASE-RELATED"/>
    <property type="match status" value="1"/>
</dbReference>
<dbReference type="KEGG" id="adu:127747700"/>
<accession>A0A9C6WU18</accession>
<dbReference type="InterPro" id="IPR052160">
    <property type="entry name" value="Gypsy_RT_Integrase-like"/>
</dbReference>
<gene>
    <name evidence="2" type="primary">LOC127747700</name>
</gene>
<reference evidence="1" key="1">
    <citation type="journal article" date="2016" name="Nat. Genet.">
        <title>The genome sequences of Arachis duranensis and Arachis ipaensis, the diploid ancestors of cultivated peanut.</title>
        <authorList>
            <person name="Bertioli D.J."/>
            <person name="Cannon S.B."/>
            <person name="Froenicke L."/>
            <person name="Huang G."/>
            <person name="Farmer A.D."/>
            <person name="Cannon E.K."/>
            <person name="Liu X."/>
            <person name="Gao D."/>
            <person name="Clevenger J."/>
            <person name="Dash S."/>
            <person name="Ren L."/>
            <person name="Moretzsohn M.C."/>
            <person name="Shirasawa K."/>
            <person name="Huang W."/>
            <person name="Vidigal B."/>
            <person name="Abernathy B."/>
            <person name="Chu Y."/>
            <person name="Niederhuth C.E."/>
            <person name="Umale P."/>
            <person name="Araujo A.C."/>
            <person name="Kozik A."/>
            <person name="Kim K.D."/>
            <person name="Burow M.D."/>
            <person name="Varshney R.K."/>
            <person name="Wang X."/>
            <person name="Zhang X."/>
            <person name="Barkley N."/>
            <person name="Guimaraes P.M."/>
            <person name="Isobe S."/>
            <person name="Guo B."/>
            <person name="Liao B."/>
            <person name="Stalker H.T."/>
            <person name="Schmitz R.J."/>
            <person name="Scheffler B.E."/>
            <person name="Leal-Bertioli S.C."/>
            <person name="Xun X."/>
            <person name="Jackson S.A."/>
            <person name="Michelmore R."/>
            <person name="Ozias-Akins P."/>
        </authorList>
    </citation>
    <scope>NUCLEOTIDE SEQUENCE [LARGE SCALE GENOMIC DNA]</scope>
    <source>
        <strain evidence="1">cv. V14167</strain>
    </source>
</reference>
<dbReference type="RefSeq" id="XP_052117830.1">
    <property type="nucleotide sequence ID" value="XM_052261870.1"/>
</dbReference>
<dbReference type="Proteomes" id="UP000515211">
    <property type="component" value="Chromosome 5"/>
</dbReference>
<dbReference type="GeneID" id="127747700"/>
<keyword evidence="1" id="KW-1185">Reference proteome</keyword>
<protein>
    <submittedName>
        <fullName evidence="2">Uncharacterized protein LOC127747700</fullName>
    </submittedName>
</protein>